<dbReference type="PANTHER" id="PTHR24366">
    <property type="entry name" value="IG(IMMUNOGLOBULIN) AND LRR(LEUCINE RICH REPEAT) DOMAINS"/>
    <property type="match status" value="1"/>
</dbReference>
<accession>A0A182NHW9</accession>
<dbReference type="PROSITE" id="PS51450">
    <property type="entry name" value="LRR"/>
    <property type="match status" value="2"/>
</dbReference>
<evidence type="ECO:0000256" key="3">
    <source>
        <dbReference type="SAM" id="Coils"/>
    </source>
</evidence>
<feature type="coiled-coil region" evidence="3">
    <location>
        <begin position="460"/>
        <end position="487"/>
    </location>
</feature>
<dbReference type="InterPro" id="IPR001611">
    <property type="entry name" value="Leu-rich_rpt"/>
</dbReference>
<dbReference type="VEuPathDB" id="VectorBase:ADIR007242"/>
<keyword evidence="6" id="KW-1185">Reference proteome</keyword>
<feature type="region of interest" description="Disordered" evidence="4">
    <location>
        <begin position="105"/>
        <end position="128"/>
    </location>
</feature>
<organism evidence="5 6">
    <name type="scientific">Anopheles dirus</name>
    <dbReference type="NCBI Taxonomy" id="7168"/>
    <lineage>
        <taxon>Eukaryota</taxon>
        <taxon>Metazoa</taxon>
        <taxon>Ecdysozoa</taxon>
        <taxon>Arthropoda</taxon>
        <taxon>Hexapoda</taxon>
        <taxon>Insecta</taxon>
        <taxon>Pterygota</taxon>
        <taxon>Neoptera</taxon>
        <taxon>Endopterygota</taxon>
        <taxon>Diptera</taxon>
        <taxon>Nematocera</taxon>
        <taxon>Culicoidea</taxon>
        <taxon>Culicidae</taxon>
        <taxon>Anophelinae</taxon>
        <taxon>Anopheles</taxon>
    </lineage>
</organism>
<name>A0A182NHW9_9DIPT</name>
<dbReference type="STRING" id="7168.A0A182NHW9"/>
<dbReference type="Pfam" id="PF00560">
    <property type="entry name" value="LRR_1"/>
    <property type="match status" value="1"/>
</dbReference>
<reference evidence="5" key="2">
    <citation type="submission" date="2020-05" db="UniProtKB">
        <authorList>
            <consortium name="EnsemblMetazoa"/>
        </authorList>
    </citation>
    <scope>IDENTIFICATION</scope>
    <source>
        <strain evidence="5">WRAIR2</strain>
    </source>
</reference>
<evidence type="ECO:0000256" key="2">
    <source>
        <dbReference type="ARBA" id="ARBA00022737"/>
    </source>
</evidence>
<keyword evidence="3" id="KW-0175">Coiled coil</keyword>
<dbReference type="EnsemblMetazoa" id="ADIR007242-RA">
    <property type="protein sequence ID" value="ADIR007242-PA"/>
    <property type="gene ID" value="ADIR007242"/>
</dbReference>
<evidence type="ECO:0008006" key="7">
    <source>
        <dbReference type="Google" id="ProtNLM"/>
    </source>
</evidence>
<keyword evidence="2" id="KW-0677">Repeat</keyword>
<dbReference type="Gene3D" id="3.80.10.10">
    <property type="entry name" value="Ribonuclease Inhibitor"/>
    <property type="match status" value="1"/>
</dbReference>
<feature type="compositionally biased region" description="Basic and acidic residues" evidence="4">
    <location>
        <begin position="46"/>
        <end position="58"/>
    </location>
</feature>
<sequence length="512" mass="57116">MALGYVNTAGTVPRKRRPRAVGEVFVSCTSTVYLGEQSNADPPLSGDREPGDERTANADLLRHRPIDAVPPSPVYENFAKYETRHHPGHYRPPSLTVVRVRHPAGVTPPAINTNQPPKPPDVPPRRKHAAKVVSDGSRQVGCCDRFEQQSVSTFVEMWCKNVLTTWLALLSTLPSSAHTYVCTDRSSSGYCVVENVTAPYADATFPNAETVVRIGNSTIPVFGRALFARLARVENLMVHRLQIEQLELAGCDALDVLFASYNAIERVTAVEGLPLRQLHLYQNRLTDVSALRVLTELEQLYLHENLLESLRLETFVPMRQLKILTLQRNRLRTIAAGGSRPVEMPRLEQLFLQFNALPHLDPALWRMERLRVLDLSHNQLGYLLTFLEELPALGAVGLHHNPWHCGWLFGMLERVGARELDAGIDDVSCGGLRLEDRLCCSENATAPDPVLLLVSRTDIVDELQQQVRGARRRIETLEEAQRKQTHQFGELAGRLATIERLCAGRGGGAQDD</sequence>
<evidence type="ECO:0000313" key="6">
    <source>
        <dbReference type="Proteomes" id="UP000075884"/>
    </source>
</evidence>
<dbReference type="SMART" id="SM00369">
    <property type="entry name" value="LRR_TYP"/>
    <property type="match status" value="4"/>
</dbReference>
<dbReference type="InterPro" id="IPR003591">
    <property type="entry name" value="Leu-rich_rpt_typical-subtyp"/>
</dbReference>
<dbReference type="Proteomes" id="UP000075884">
    <property type="component" value="Unassembled WGS sequence"/>
</dbReference>
<keyword evidence="1" id="KW-0433">Leucine-rich repeat</keyword>
<protein>
    <recommendedName>
        <fullName evidence="7">Leucine rich immune protein (Short)</fullName>
    </recommendedName>
</protein>
<feature type="region of interest" description="Disordered" evidence="4">
    <location>
        <begin position="35"/>
        <end position="58"/>
    </location>
</feature>
<evidence type="ECO:0000256" key="4">
    <source>
        <dbReference type="SAM" id="MobiDB-lite"/>
    </source>
</evidence>
<evidence type="ECO:0000313" key="5">
    <source>
        <dbReference type="EnsemblMetazoa" id="ADIR007242-PA"/>
    </source>
</evidence>
<proteinExistence type="predicted"/>
<dbReference type="AlphaFoldDB" id="A0A182NHW9"/>
<dbReference type="SUPFAM" id="SSF52058">
    <property type="entry name" value="L domain-like"/>
    <property type="match status" value="1"/>
</dbReference>
<reference evidence="6" key="1">
    <citation type="submission" date="2013-03" db="EMBL/GenBank/DDBJ databases">
        <title>The Genome Sequence of Anopheles dirus WRAIR2.</title>
        <authorList>
            <consortium name="The Broad Institute Genomics Platform"/>
            <person name="Neafsey D.E."/>
            <person name="Walton C."/>
            <person name="Walker B."/>
            <person name="Young S.K."/>
            <person name="Zeng Q."/>
            <person name="Gargeya S."/>
            <person name="Fitzgerald M."/>
            <person name="Haas B."/>
            <person name="Abouelleil A."/>
            <person name="Allen A.W."/>
            <person name="Alvarado L."/>
            <person name="Arachchi H.M."/>
            <person name="Berlin A.M."/>
            <person name="Chapman S.B."/>
            <person name="Gainer-Dewar J."/>
            <person name="Goldberg J."/>
            <person name="Griggs A."/>
            <person name="Gujja S."/>
            <person name="Hansen M."/>
            <person name="Howarth C."/>
            <person name="Imamovic A."/>
            <person name="Ireland A."/>
            <person name="Larimer J."/>
            <person name="McCowan C."/>
            <person name="Murphy C."/>
            <person name="Pearson M."/>
            <person name="Poon T.W."/>
            <person name="Priest M."/>
            <person name="Roberts A."/>
            <person name="Saif S."/>
            <person name="Shea T."/>
            <person name="Sisk P."/>
            <person name="Sykes S."/>
            <person name="Wortman J."/>
            <person name="Nusbaum C."/>
            <person name="Birren B."/>
        </authorList>
    </citation>
    <scope>NUCLEOTIDE SEQUENCE [LARGE SCALE GENOMIC DNA]</scope>
    <source>
        <strain evidence="6">WRAIR2</strain>
    </source>
</reference>
<dbReference type="Pfam" id="PF13855">
    <property type="entry name" value="LRR_8"/>
    <property type="match status" value="1"/>
</dbReference>
<evidence type="ECO:0000256" key="1">
    <source>
        <dbReference type="ARBA" id="ARBA00022614"/>
    </source>
</evidence>
<dbReference type="PANTHER" id="PTHR24366:SF96">
    <property type="entry name" value="LEUCINE RICH REPEAT CONTAINING 53"/>
    <property type="match status" value="1"/>
</dbReference>
<dbReference type="InterPro" id="IPR032675">
    <property type="entry name" value="LRR_dom_sf"/>
</dbReference>